<organism evidence="1 2">
    <name type="scientific">Peronosclerospora sorghi</name>
    <dbReference type="NCBI Taxonomy" id="230839"/>
    <lineage>
        <taxon>Eukaryota</taxon>
        <taxon>Sar</taxon>
        <taxon>Stramenopiles</taxon>
        <taxon>Oomycota</taxon>
        <taxon>Peronosporomycetes</taxon>
        <taxon>Peronosporales</taxon>
        <taxon>Peronosporaceae</taxon>
        <taxon>Peronosclerospora</taxon>
    </lineage>
</organism>
<sequence>MKAMILITINYAFPVGAGIMVQSNFSQWREGSLETVAMTIAPWSQAQSIRGNVSRISVFAHGQLFSIHIKEVDVHRSITQQAMEIKQHRLPHDLRFANDYKLNTRSNFLQFYVSNATTIGLI</sequence>
<protein>
    <submittedName>
        <fullName evidence="1">Uncharacterized protein</fullName>
    </submittedName>
</protein>
<accession>A0ACC0W857</accession>
<evidence type="ECO:0000313" key="2">
    <source>
        <dbReference type="Proteomes" id="UP001163321"/>
    </source>
</evidence>
<name>A0ACC0W857_9STRA</name>
<keyword evidence="2" id="KW-1185">Reference proteome</keyword>
<reference evidence="1 2" key="1">
    <citation type="journal article" date="2022" name="bioRxiv">
        <title>The genome of the oomycete Peronosclerospora sorghi, a cosmopolitan pathogen of maize and sorghum, is inflated with dispersed pseudogenes.</title>
        <authorList>
            <person name="Fletcher K."/>
            <person name="Martin F."/>
            <person name="Isakeit T."/>
            <person name="Cavanaugh K."/>
            <person name="Magill C."/>
            <person name="Michelmore R."/>
        </authorList>
    </citation>
    <scope>NUCLEOTIDE SEQUENCE [LARGE SCALE GENOMIC DNA]</scope>
    <source>
        <strain evidence="1">P6</strain>
    </source>
</reference>
<proteinExistence type="predicted"/>
<gene>
    <name evidence="1" type="ORF">PsorP6_007074</name>
</gene>
<dbReference type="EMBL" id="CM047582">
    <property type="protein sequence ID" value="KAI9914278.1"/>
    <property type="molecule type" value="Genomic_DNA"/>
</dbReference>
<dbReference type="Proteomes" id="UP001163321">
    <property type="component" value="Chromosome 3"/>
</dbReference>
<comment type="caution">
    <text evidence="1">The sequence shown here is derived from an EMBL/GenBank/DDBJ whole genome shotgun (WGS) entry which is preliminary data.</text>
</comment>
<evidence type="ECO:0000313" key="1">
    <source>
        <dbReference type="EMBL" id="KAI9914278.1"/>
    </source>
</evidence>